<feature type="transmembrane region" description="Helical" evidence="2">
    <location>
        <begin position="135"/>
        <end position="156"/>
    </location>
</feature>
<evidence type="ECO:0000256" key="1">
    <source>
        <dbReference type="SAM" id="MobiDB-lite"/>
    </source>
</evidence>
<reference evidence="4" key="1">
    <citation type="submission" date="2022-03" db="EMBL/GenBank/DDBJ databases">
        <title>Streptomyces 7R015 and 7R016 isolated from Barleria lupulina in Thailand.</title>
        <authorList>
            <person name="Kanchanasin P."/>
            <person name="Phongsopitanun W."/>
            <person name="Tanasupawat S."/>
        </authorList>
    </citation>
    <scope>NUCLEOTIDE SEQUENCE</scope>
    <source>
        <strain evidence="4">7R015</strain>
    </source>
</reference>
<keyword evidence="3" id="KW-0732">Signal</keyword>
<feature type="transmembrane region" description="Helical" evidence="2">
    <location>
        <begin position="109"/>
        <end position="129"/>
    </location>
</feature>
<sequence>MTRHQVLAWAAGHPWSAAAAAALVLAALTAALRALAGRTKPAVFAAGTGAIVCTAYSGDTSWRFAAHRLGMHAVDERAAMFAAGEIALLACGIMARANKRATATDDHAGTPGVPGVLVWCITGVQIIPAFAESGFWGGIVRAAIGPVMAGLLWHLAMGLEIRITKPNALSTGLPAQIGHELRERLLSYLGLSVRGRDAAQLTRDRATARAVRLASRRRLGWWGRGALKAAVARSGAAVDDTQRDQLLALLAGRRTADQLRTIDLASPWTARTPPAPASEPLPAPAPASASAPAAQASGPAAFDGPALRRMEPIDAVLRVHAVHPHLAPRELAELCNGYGLFVTEDLVRAALQVAGRDPAQAAPAPAPERVPAQAEPPRLTDVPSPADKPLPGLLAFASRIGSLHLDVVTEDRVRPEDACTVPAASFNPARSLTQVHARVPDGLGNLGYILSRAPGASPGAAATLRRPLNLIRAGASSAKTAPAPRPPAAAGAAAGGGRTEAEELERAREVDADHRRTRGKPASVRALKKGVGVGQPKAERLRALLDAEQNAAASASSQKATP</sequence>
<feature type="transmembrane region" description="Helical" evidence="2">
    <location>
        <begin position="78"/>
        <end position="97"/>
    </location>
</feature>
<evidence type="ECO:0000313" key="5">
    <source>
        <dbReference type="Proteomes" id="UP001165269"/>
    </source>
</evidence>
<feature type="compositionally biased region" description="Low complexity" evidence="1">
    <location>
        <begin position="358"/>
        <end position="377"/>
    </location>
</feature>
<gene>
    <name evidence="4" type="ORF">MQP27_41785</name>
</gene>
<comment type="caution">
    <text evidence="4">The sequence shown here is derived from an EMBL/GenBank/DDBJ whole genome shotgun (WGS) entry which is preliminary data.</text>
</comment>
<dbReference type="Proteomes" id="UP001165269">
    <property type="component" value="Unassembled WGS sequence"/>
</dbReference>
<keyword evidence="2" id="KW-0472">Membrane</keyword>
<keyword evidence="2" id="KW-0812">Transmembrane</keyword>
<feature type="region of interest" description="Disordered" evidence="1">
    <location>
        <begin position="476"/>
        <end position="536"/>
    </location>
</feature>
<evidence type="ECO:0000313" key="4">
    <source>
        <dbReference type="EMBL" id="MCI3277621.1"/>
    </source>
</evidence>
<feature type="compositionally biased region" description="Pro residues" evidence="1">
    <location>
        <begin position="273"/>
        <end position="285"/>
    </location>
</feature>
<feature type="compositionally biased region" description="Low complexity" evidence="1">
    <location>
        <begin position="286"/>
        <end position="301"/>
    </location>
</feature>
<feature type="compositionally biased region" description="Basic and acidic residues" evidence="1">
    <location>
        <begin position="499"/>
        <end position="514"/>
    </location>
</feature>
<feature type="chain" id="PRO_5045562941" evidence="3">
    <location>
        <begin position="20"/>
        <end position="562"/>
    </location>
</feature>
<keyword evidence="5" id="KW-1185">Reference proteome</keyword>
<feature type="signal peptide" evidence="3">
    <location>
        <begin position="1"/>
        <end position="19"/>
    </location>
</feature>
<accession>A0ABS9YP50</accession>
<keyword evidence="2" id="KW-1133">Transmembrane helix</keyword>
<evidence type="ECO:0000256" key="2">
    <source>
        <dbReference type="SAM" id="Phobius"/>
    </source>
</evidence>
<feature type="region of interest" description="Disordered" evidence="1">
    <location>
        <begin position="358"/>
        <end position="386"/>
    </location>
</feature>
<organism evidence="4 5">
    <name type="scientific">Streptomyces cylindrosporus</name>
    <dbReference type="NCBI Taxonomy" id="2927583"/>
    <lineage>
        <taxon>Bacteria</taxon>
        <taxon>Bacillati</taxon>
        <taxon>Actinomycetota</taxon>
        <taxon>Actinomycetes</taxon>
        <taxon>Kitasatosporales</taxon>
        <taxon>Streptomycetaceae</taxon>
        <taxon>Streptomyces</taxon>
    </lineage>
</organism>
<dbReference type="RefSeq" id="WP_242775462.1">
    <property type="nucleotide sequence ID" value="NZ_JALDAY010000015.1"/>
</dbReference>
<proteinExistence type="predicted"/>
<feature type="transmembrane region" description="Helical" evidence="2">
    <location>
        <begin position="15"/>
        <end position="35"/>
    </location>
</feature>
<name>A0ABS9YP50_9ACTN</name>
<dbReference type="EMBL" id="JALDAY010000015">
    <property type="protein sequence ID" value="MCI3277621.1"/>
    <property type="molecule type" value="Genomic_DNA"/>
</dbReference>
<evidence type="ECO:0000256" key="3">
    <source>
        <dbReference type="SAM" id="SignalP"/>
    </source>
</evidence>
<protein>
    <submittedName>
        <fullName evidence="4">Uncharacterized protein</fullName>
    </submittedName>
</protein>
<feature type="region of interest" description="Disordered" evidence="1">
    <location>
        <begin position="265"/>
        <end position="305"/>
    </location>
</feature>